<evidence type="ECO:0000313" key="2">
    <source>
        <dbReference type="EMBL" id="MFD1738874.1"/>
    </source>
</evidence>
<dbReference type="EMBL" id="JBHUEM010000051">
    <property type="protein sequence ID" value="MFD1738874.1"/>
    <property type="molecule type" value="Genomic_DNA"/>
</dbReference>
<dbReference type="Gene3D" id="3.40.630.30">
    <property type="match status" value="1"/>
</dbReference>
<keyword evidence="3" id="KW-1185">Reference proteome</keyword>
<dbReference type="GO" id="GO:0016746">
    <property type="term" value="F:acyltransferase activity"/>
    <property type="evidence" value="ECO:0007669"/>
    <property type="project" value="UniProtKB-KW"/>
</dbReference>
<sequence length="163" mass="18712">MLEESDARVYQKLRLDALQNSPEAFGSTYEREVNFAHETIVERIKPTNEKFVLGAFNEHDLLVGIVTFIRESGMKMAHKGNIFGMYVSPEVRGKRVGKALILELIKKVRSYDGLEQVNLTVVSDNQPAKKLYKSVGFEVYGVERKALKFNKQYFDEDLMVLFL</sequence>
<dbReference type="RefSeq" id="WP_377930125.1">
    <property type="nucleotide sequence ID" value="NZ_JBHUEM010000051.1"/>
</dbReference>
<name>A0ABW4LUN5_9BACI</name>
<dbReference type="CDD" id="cd04301">
    <property type="entry name" value="NAT_SF"/>
    <property type="match status" value="1"/>
</dbReference>
<protein>
    <submittedName>
        <fullName evidence="2">GNAT family N-acetyltransferase</fullName>
        <ecNumber evidence="2">2.3.-.-</ecNumber>
    </submittedName>
</protein>
<dbReference type="SUPFAM" id="SSF55729">
    <property type="entry name" value="Acyl-CoA N-acyltransferases (Nat)"/>
    <property type="match status" value="1"/>
</dbReference>
<dbReference type="EC" id="2.3.-.-" evidence="2"/>
<evidence type="ECO:0000313" key="3">
    <source>
        <dbReference type="Proteomes" id="UP001597214"/>
    </source>
</evidence>
<keyword evidence="2" id="KW-0808">Transferase</keyword>
<dbReference type="InterPro" id="IPR050276">
    <property type="entry name" value="MshD_Acetyltransferase"/>
</dbReference>
<organism evidence="2 3">
    <name type="scientific">Bacillus salitolerans</name>
    <dbReference type="NCBI Taxonomy" id="1437434"/>
    <lineage>
        <taxon>Bacteria</taxon>
        <taxon>Bacillati</taxon>
        <taxon>Bacillota</taxon>
        <taxon>Bacilli</taxon>
        <taxon>Bacillales</taxon>
        <taxon>Bacillaceae</taxon>
        <taxon>Bacillus</taxon>
    </lineage>
</organism>
<dbReference type="Proteomes" id="UP001597214">
    <property type="component" value="Unassembled WGS sequence"/>
</dbReference>
<proteinExistence type="predicted"/>
<gene>
    <name evidence="2" type="ORF">ACFSCX_20380</name>
</gene>
<dbReference type="PANTHER" id="PTHR43617:SF33">
    <property type="entry name" value="SPORE COAT POLYSACCHARIDE BIOSYNTHESIS PROTEIN SPSD"/>
    <property type="match status" value="1"/>
</dbReference>
<dbReference type="InterPro" id="IPR000182">
    <property type="entry name" value="GNAT_dom"/>
</dbReference>
<evidence type="ECO:0000259" key="1">
    <source>
        <dbReference type="PROSITE" id="PS51186"/>
    </source>
</evidence>
<dbReference type="PROSITE" id="PS51186">
    <property type="entry name" value="GNAT"/>
    <property type="match status" value="1"/>
</dbReference>
<reference evidence="3" key="1">
    <citation type="journal article" date="2019" name="Int. J. Syst. Evol. Microbiol.">
        <title>The Global Catalogue of Microorganisms (GCM) 10K type strain sequencing project: providing services to taxonomists for standard genome sequencing and annotation.</title>
        <authorList>
            <consortium name="The Broad Institute Genomics Platform"/>
            <consortium name="The Broad Institute Genome Sequencing Center for Infectious Disease"/>
            <person name="Wu L."/>
            <person name="Ma J."/>
        </authorList>
    </citation>
    <scope>NUCLEOTIDE SEQUENCE [LARGE SCALE GENOMIC DNA]</scope>
    <source>
        <strain evidence="3">CCUG 49339</strain>
    </source>
</reference>
<comment type="caution">
    <text evidence="2">The sequence shown here is derived from an EMBL/GenBank/DDBJ whole genome shotgun (WGS) entry which is preliminary data.</text>
</comment>
<feature type="domain" description="N-acetyltransferase" evidence="1">
    <location>
        <begin position="1"/>
        <end position="163"/>
    </location>
</feature>
<dbReference type="Pfam" id="PF00583">
    <property type="entry name" value="Acetyltransf_1"/>
    <property type="match status" value="1"/>
</dbReference>
<keyword evidence="2" id="KW-0012">Acyltransferase</keyword>
<accession>A0ABW4LUN5</accession>
<dbReference type="InterPro" id="IPR016181">
    <property type="entry name" value="Acyl_CoA_acyltransferase"/>
</dbReference>
<dbReference type="PANTHER" id="PTHR43617">
    <property type="entry name" value="L-AMINO ACID N-ACETYLTRANSFERASE"/>
    <property type="match status" value="1"/>
</dbReference>